<keyword evidence="3" id="KW-1185">Reference proteome</keyword>
<evidence type="ECO:0000313" key="2">
    <source>
        <dbReference type="EMBL" id="WIW69803.1"/>
    </source>
</evidence>
<proteinExistence type="predicted"/>
<protein>
    <submittedName>
        <fullName evidence="2">Nitrogenase component 1</fullName>
    </submittedName>
</protein>
<dbReference type="PANTHER" id="PTHR42956">
    <property type="entry name" value="NITROGENASE IRON-MOLYBDENUM COFACTOR BIOSYNTHESIS PROTEIN NIFE"/>
    <property type="match status" value="1"/>
</dbReference>
<organism evidence="2 3">
    <name type="scientific">Selenobaculum gibii</name>
    <dbReference type="NCBI Taxonomy" id="3054208"/>
    <lineage>
        <taxon>Bacteria</taxon>
        <taxon>Bacillati</taxon>
        <taxon>Bacillota</taxon>
        <taxon>Negativicutes</taxon>
        <taxon>Selenomonadales</taxon>
        <taxon>Selenomonadaceae</taxon>
        <taxon>Selenobaculum</taxon>
    </lineage>
</organism>
<gene>
    <name evidence="2" type="ORF">P3F81_07710</name>
</gene>
<dbReference type="Pfam" id="PF00148">
    <property type="entry name" value="Oxidored_nitro"/>
    <property type="match status" value="1"/>
</dbReference>
<dbReference type="Proteomes" id="UP001243623">
    <property type="component" value="Chromosome"/>
</dbReference>
<dbReference type="AlphaFoldDB" id="A0A9Y2AH20"/>
<evidence type="ECO:0000259" key="1">
    <source>
        <dbReference type="Pfam" id="PF00148"/>
    </source>
</evidence>
<feature type="domain" description="Nitrogenase/oxidoreductase component 1" evidence="1">
    <location>
        <begin position="25"/>
        <end position="404"/>
    </location>
</feature>
<dbReference type="KEGG" id="sgbi:P3F81_07710"/>
<dbReference type="PROSITE" id="PS51257">
    <property type="entry name" value="PROKAR_LIPOPROTEIN"/>
    <property type="match status" value="1"/>
</dbReference>
<dbReference type="RefSeq" id="WP_147669878.1">
    <property type="nucleotide sequence ID" value="NZ_CP120678.1"/>
</dbReference>
<reference evidence="2" key="1">
    <citation type="submission" date="2023-03" db="EMBL/GenBank/DDBJ databases">
        <title>Selenobaculum gbiensis gen. nov. sp. nov., a new bacterium isolated from the gut microbiota of IBD patient.</title>
        <authorList>
            <person name="Yeo S."/>
            <person name="Park H."/>
            <person name="Huh C.S."/>
        </authorList>
    </citation>
    <scope>NUCLEOTIDE SEQUENCE</scope>
    <source>
        <strain evidence="2">ICN-92133</strain>
    </source>
</reference>
<dbReference type="Gene3D" id="3.40.50.1980">
    <property type="entry name" value="Nitrogenase molybdenum iron protein domain"/>
    <property type="match status" value="2"/>
</dbReference>
<name>A0A9Y2AH20_9FIRM</name>
<dbReference type="SUPFAM" id="SSF53807">
    <property type="entry name" value="Helical backbone' metal receptor"/>
    <property type="match status" value="1"/>
</dbReference>
<dbReference type="PANTHER" id="PTHR42956:SF1">
    <property type="entry name" value="NITROGENASE IRON-MOLYBDENUM COFACTOR BIOSYNTHESIS PROTEIN NIFE"/>
    <property type="match status" value="1"/>
</dbReference>
<dbReference type="EMBL" id="CP120678">
    <property type="protein sequence ID" value="WIW69803.1"/>
    <property type="molecule type" value="Genomic_DNA"/>
</dbReference>
<sequence length="429" mass="48912">MIRQSERKNLVYCNLGNAYISVSCNPGAVVVFHTPKACSHLALRNYWSIKRRGLLRDPLAMLPEKNNLFVTGISDKEAIFGGERILRQCLLDISQMENVQYIIVVPGCTAGVIGDDVEAVCKDVEEKTKLPIIVVSGAGFMSKHYTEHNIKMLETLLERFATIKPKDREKKEKLAVIIGENSGAGNENNVREIKRLLQYFGFTRILFPPNTMTKEEFAMIPKADLILSVGIAREYYPKMQEYARVLAERYQTKCYTGNYPKGMAETKVWFEKIGEVLACEAEAKQAWKIENTRLEKFLQKKREVLSGKSYIFVIGYASRYFDPKFHLETLSAVGAELKAVVLHNDLTSKEKAEQRKRIMELTDIPCYTEEEIKTLAEQVDFVLTTTDLIDLPHQLSISIQQVGIWGLENLLNKVSMAIHGHGRRILYEY</sequence>
<dbReference type="InterPro" id="IPR000510">
    <property type="entry name" value="Nase/OxRdtase_comp1"/>
</dbReference>
<evidence type="ECO:0000313" key="3">
    <source>
        <dbReference type="Proteomes" id="UP001243623"/>
    </source>
</evidence>
<accession>A0A9Y2AH20</accession>
<dbReference type="InterPro" id="IPR049939">
    <property type="entry name" value="NifE-like"/>
</dbReference>
<dbReference type="GO" id="GO:0016491">
    <property type="term" value="F:oxidoreductase activity"/>
    <property type="evidence" value="ECO:0007669"/>
    <property type="project" value="InterPro"/>
</dbReference>